<evidence type="ECO:0000256" key="1">
    <source>
        <dbReference type="ARBA" id="ARBA00004567"/>
    </source>
</evidence>
<proteinExistence type="evidence at transcript level"/>
<dbReference type="GO" id="GO:0045893">
    <property type="term" value="P:positive regulation of DNA-templated transcription"/>
    <property type="evidence" value="ECO:0007669"/>
    <property type="project" value="TreeGrafter"/>
</dbReference>
<dbReference type="AlphaFoldDB" id="T2M6T1"/>
<evidence type="ECO:0000256" key="8">
    <source>
        <dbReference type="ARBA" id="ARBA00023242"/>
    </source>
</evidence>
<evidence type="ECO:0000256" key="5">
    <source>
        <dbReference type="ARBA" id="ARBA00022927"/>
    </source>
</evidence>
<organism evidence="10">
    <name type="scientific">Hydra vulgaris</name>
    <name type="common">Hydra</name>
    <name type="synonym">Hydra attenuata</name>
    <dbReference type="NCBI Taxonomy" id="6087"/>
    <lineage>
        <taxon>Eukaryota</taxon>
        <taxon>Metazoa</taxon>
        <taxon>Cnidaria</taxon>
        <taxon>Hydrozoa</taxon>
        <taxon>Hydroidolina</taxon>
        <taxon>Anthoathecata</taxon>
        <taxon>Aplanulata</taxon>
        <taxon>Hydridae</taxon>
        <taxon>Hydra</taxon>
    </lineage>
</organism>
<comment type="function">
    <text evidence="9">Functions as a component of the nuclear pore complex (NPC).</text>
</comment>
<protein>
    <recommendedName>
        <fullName evidence="9">Nuclear pore complex protein Nup85</fullName>
    </recommendedName>
</protein>
<sequence>MVYEHEDRGLLDSKWVGSSSMMIYYRPYQLEADFSTNDSQMMREIHWSAQSSQNSINRKLFNETREIFLSLQESCEEEKPTLDVLLKISHQYRAVIQSCVVKLREKIKLERDKVISEDMKTQLDLLIIMELLWHLCEGLFIESQAGGYCMKPLLNWVKWHFDGINHSVHLLLSTDDPYSDPIYWNTIYGLVLQGRLSDVCDLLKHHPYRDEGRFDAFENIEELMTKMPLLQAQEGQSVTDFLKKWDIWSKECESRLEGGDFSQYPELEEICMLLCGKDSALLKHKNICESWYEIMVAKLLYTQPTVSTFNLKKIAVDCLELFNGIDNVSALDEIVLSILSFDIHTVVEKSSEIFPNWWFVMHLTDLLYHCDLLKSYNIDYGVELREFLLLEYSASLMSHPSLWSTAAEYFLNSPTHGRGYLAAYIERIPLDCEKKALKLIHICKTHGFPELIRDICKVMGMKAIRRKRLGVALSWCLRSKDEAFASIITDQFLDYYKDTGCFTQCDLIENLGSSMLLHNKLTFLGKYYDFHKLYADGNFLEASNLLVSLLTSNLAPKKFWLSILIDALPLLEHEELLFNSEQTYELMQCLEELHLCFDRKLSKNKVVSDDEKDHVEMLSLALSNNLSRALLC</sequence>
<dbReference type="EMBL" id="HAAD01001383">
    <property type="protein sequence ID" value="CDG67615.1"/>
    <property type="molecule type" value="mRNA"/>
</dbReference>
<comment type="subunit">
    <text evidence="9">Component of the nuclear pore complex (NPC).</text>
</comment>
<keyword evidence="5 9" id="KW-0653">Protein transport</keyword>
<dbReference type="GO" id="GO:0031965">
    <property type="term" value="C:nuclear membrane"/>
    <property type="evidence" value="ECO:0007669"/>
    <property type="project" value="UniProtKB-UniRule"/>
</dbReference>
<evidence type="ECO:0000256" key="2">
    <source>
        <dbReference type="ARBA" id="ARBA00005573"/>
    </source>
</evidence>
<keyword evidence="7 9" id="KW-0906">Nuclear pore complex</keyword>
<dbReference type="GO" id="GO:0006406">
    <property type="term" value="P:mRNA export from nucleus"/>
    <property type="evidence" value="ECO:0007669"/>
    <property type="project" value="TreeGrafter"/>
</dbReference>
<dbReference type="OrthoDB" id="17644at2759"/>
<keyword evidence="4 9" id="KW-0509">mRNA transport</keyword>
<evidence type="ECO:0000256" key="3">
    <source>
        <dbReference type="ARBA" id="ARBA00022448"/>
    </source>
</evidence>
<evidence type="ECO:0000256" key="6">
    <source>
        <dbReference type="ARBA" id="ARBA00023010"/>
    </source>
</evidence>
<dbReference type="GO" id="GO:0017056">
    <property type="term" value="F:structural constituent of nuclear pore"/>
    <property type="evidence" value="ECO:0007669"/>
    <property type="project" value="TreeGrafter"/>
</dbReference>
<dbReference type="Pfam" id="PF07575">
    <property type="entry name" value="Nucleopor_Nup85"/>
    <property type="match status" value="1"/>
</dbReference>
<keyword evidence="6 9" id="KW-0811">Translocation</keyword>
<dbReference type="InterPro" id="IPR011502">
    <property type="entry name" value="Nucleoporin_Nup85"/>
</dbReference>
<dbReference type="GO" id="GO:0006606">
    <property type="term" value="P:protein import into nucleus"/>
    <property type="evidence" value="ECO:0007669"/>
    <property type="project" value="TreeGrafter"/>
</dbReference>
<comment type="subcellular location">
    <subcellularLocation>
        <location evidence="1 9">Nucleus</location>
        <location evidence="1 9">Nuclear pore complex</location>
    </subcellularLocation>
</comment>
<dbReference type="GO" id="GO:0031080">
    <property type="term" value="C:nuclear pore outer ring"/>
    <property type="evidence" value="ECO:0007669"/>
    <property type="project" value="TreeGrafter"/>
</dbReference>
<comment type="similarity">
    <text evidence="2 9">Belongs to the nucleoporin Nup85 family.</text>
</comment>
<evidence type="ECO:0000256" key="7">
    <source>
        <dbReference type="ARBA" id="ARBA00023132"/>
    </source>
</evidence>
<evidence type="ECO:0000256" key="4">
    <source>
        <dbReference type="ARBA" id="ARBA00022816"/>
    </source>
</evidence>
<reference evidence="10" key="1">
    <citation type="journal article" date="2013" name="Genome Biol. Evol.">
        <title>Punctuated emergences of genetic and phenotypic innovations in eumetazoan, bilaterian, euteleostome, and hominidae ancestors.</title>
        <authorList>
            <person name="Wenger Y."/>
            <person name="Galliot B."/>
        </authorList>
    </citation>
    <scope>NUCLEOTIDE SEQUENCE</scope>
    <source>
        <tissue evidence="10">Whole animals</tissue>
    </source>
</reference>
<evidence type="ECO:0000256" key="9">
    <source>
        <dbReference type="RuleBase" id="RU365073"/>
    </source>
</evidence>
<keyword evidence="9" id="KW-0472">Membrane</keyword>
<gene>
    <name evidence="10" type="primary">NUP85</name>
</gene>
<evidence type="ECO:0000313" key="10">
    <source>
        <dbReference type="EMBL" id="CDG67615.1"/>
    </source>
</evidence>
<dbReference type="PANTHER" id="PTHR13373">
    <property type="entry name" value="FROUNT PROTEIN-RELATED"/>
    <property type="match status" value="1"/>
</dbReference>
<keyword evidence="8 9" id="KW-0539">Nucleus</keyword>
<accession>T2M6T1</accession>
<name>T2M6T1_HYDVU</name>
<dbReference type="PANTHER" id="PTHR13373:SF21">
    <property type="entry name" value="NUCLEAR PORE COMPLEX PROTEIN NUP85"/>
    <property type="match status" value="1"/>
</dbReference>
<keyword evidence="3 9" id="KW-0813">Transport</keyword>